<evidence type="ECO:0000313" key="11">
    <source>
        <dbReference type="EMBL" id="GCD08554.1"/>
    </source>
</evidence>
<name>A0A401UGC4_9CLOT</name>
<dbReference type="GO" id="GO:0045259">
    <property type="term" value="C:proton-transporting ATP synthase complex"/>
    <property type="evidence" value="ECO:0007669"/>
    <property type="project" value="UniProtKB-KW"/>
</dbReference>
<dbReference type="GO" id="GO:0005886">
    <property type="term" value="C:plasma membrane"/>
    <property type="evidence" value="ECO:0007669"/>
    <property type="project" value="UniProtKB-SubCell"/>
</dbReference>
<keyword evidence="6 10" id="KW-0406">Ion transport</keyword>
<protein>
    <recommendedName>
        <fullName evidence="10">ATP synthase gamma chain</fullName>
    </recommendedName>
    <alternativeName>
        <fullName evidence="10">ATP synthase F1 sector gamma subunit</fullName>
    </alternativeName>
    <alternativeName>
        <fullName evidence="10">F-ATPase gamma subunit</fullName>
    </alternativeName>
</protein>
<dbReference type="PANTHER" id="PTHR11693">
    <property type="entry name" value="ATP SYNTHASE GAMMA CHAIN"/>
    <property type="match status" value="1"/>
</dbReference>
<dbReference type="EMBL" id="BHYK01000001">
    <property type="protein sequence ID" value="GCD08554.1"/>
    <property type="molecule type" value="Genomic_DNA"/>
</dbReference>
<dbReference type="Proteomes" id="UP000287872">
    <property type="component" value="Unassembled WGS sequence"/>
</dbReference>
<keyword evidence="12" id="KW-1185">Reference proteome</keyword>
<comment type="caution">
    <text evidence="11">The sequence shown here is derived from an EMBL/GenBank/DDBJ whole genome shotgun (WGS) entry which is preliminary data.</text>
</comment>
<comment type="subunit">
    <text evidence="10">F-type ATPases have 2 components, CF(1) - the catalytic core - and CF(0) - the membrane proton channel. CF(1) has five subunits: alpha(3), beta(3), gamma(1), delta(1), epsilon(1). CF(0) has three main subunits: a, b and c.</text>
</comment>
<dbReference type="AlphaFoldDB" id="A0A401UGC4"/>
<keyword evidence="4 10" id="KW-0813">Transport</keyword>
<sequence length="284" mass="31896">MAGMGLLAIKRRIKSITNTTKITRAMGLVATSKYKKIREKVDTNNDYLYALEETINQVKENYEEDSIYMRGNNNSKKLYVVLTSDTGLCGGFNWSVANKIIDSLKISKEDYNIIIVGQKGRIIFKKLNIETVAEYVEISDPPSEKEAATIINHALSMYISGEVGEVYIVYKKLVSALKNEVKIEKLLPLNFDNKDSSNKAYVDISEINEKTFYEIISLFLGGKMLNSLLHSKASEHRARMESMGSATNNANDILDKLNLSYNRIRQSAITQEIAEIVGGAEAQR</sequence>
<dbReference type="PRINTS" id="PR00126">
    <property type="entry name" value="ATPASEGAMMA"/>
</dbReference>
<dbReference type="PROSITE" id="PS00153">
    <property type="entry name" value="ATPASE_GAMMA"/>
    <property type="match status" value="1"/>
</dbReference>
<dbReference type="SUPFAM" id="SSF52943">
    <property type="entry name" value="ATP synthase (F1-ATPase), gamma subunit"/>
    <property type="match status" value="1"/>
</dbReference>
<evidence type="ECO:0000256" key="2">
    <source>
        <dbReference type="ARBA" id="ARBA00004170"/>
    </source>
</evidence>
<dbReference type="InterPro" id="IPR035968">
    <property type="entry name" value="ATP_synth_F1_ATPase_gsu"/>
</dbReference>
<dbReference type="RefSeq" id="WP_124997119.1">
    <property type="nucleotide sequence ID" value="NZ_BHYK01000001.1"/>
</dbReference>
<evidence type="ECO:0000256" key="6">
    <source>
        <dbReference type="ARBA" id="ARBA00023065"/>
    </source>
</evidence>
<dbReference type="GO" id="GO:0005524">
    <property type="term" value="F:ATP binding"/>
    <property type="evidence" value="ECO:0007669"/>
    <property type="project" value="UniProtKB-UniRule"/>
</dbReference>
<comment type="subcellular location">
    <subcellularLocation>
        <location evidence="10">Cell membrane</location>
        <topology evidence="10">Peripheral membrane protein</topology>
    </subcellularLocation>
    <subcellularLocation>
        <location evidence="2">Membrane</location>
        <topology evidence="2">Peripheral membrane protein</topology>
    </subcellularLocation>
</comment>
<keyword evidence="7 10" id="KW-0472">Membrane</keyword>
<dbReference type="InterPro" id="IPR023632">
    <property type="entry name" value="ATP_synth_F1_gsu_CS"/>
</dbReference>
<dbReference type="NCBIfam" id="TIGR01146">
    <property type="entry name" value="ATPsyn_F1gamma"/>
    <property type="match status" value="1"/>
</dbReference>
<dbReference type="Gene3D" id="1.10.287.80">
    <property type="entry name" value="ATP synthase, gamma subunit, helix hairpin domain"/>
    <property type="match status" value="1"/>
</dbReference>
<evidence type="ECO:0000256" key="9">
    <source>
        <dbReference type="ARBA" id="ARBA00023310"/>
    </source>
</evidence>
<dbReference type="Gene3D" id="3.40.1380.10">
    <property type="match status" value="1"/>
</dbReference>
<keyword evidence="5 10" id="KW-0375">Hydrogen ion transport</keyword>
<evidence type="ECO:0000256" key="10">
    <source>
        <dbReference type="HAMAP-Rule" id="MF_00815"/>
    </source>
</evidence>
<dbReference type="GO" id="GO:0042777">
    <property type="term" value="P:proton motive force-driven plasma membrane ATP synthesis"/>
    <property type="evidence" value="ECO:0007669"/>
    <property type="project" value="UniProtKB-UniRule"/>
</dbReference>
<comment type="function">
    <text evidence="1 10">Produces ATP from ADP in the presence of a proton gradient across the membrane. The gamma chain is believed to be important in regulating ATPase activity and the flow of protons through the CF(0) complex.</text>
</comment>
<evidence type="ECO:0000313" key="12">
    <source>
        <dbReference type="Proteomes" id="UP000287872"/>
    </source>
</evidence>
<gene>
    <name evidence="10 11" type="primary">atpG</name>
    <name evidence="11" type="ORF">Ctaglu_01770</name>
</gene>
<dbReference type="Pfam" id="PF00231">
    <property type="entry name" value="ATP-synt"/>
    <property type="match status" value="1"/>
</dbReference>
<comment type="similarity">
    <text evidence="3 10">Belongs to the ATPase gamma chain family.</text>
</comment>
<keyword evidence="10" id="KW-1003">Cell membrane</keyword>
<evidence type="ECO:0000256" key="8">
    <source>
        <dbReference type="ARBA" id="ARBA00023196"/>
    </source>
</evidence>
<proteinExistence type="inferred from homology"/>
<keyword evidence="9 10" id="KW-0066">ATP synthesis</keyword>
<dbReference type="GO" id="GO:0046933">
    <property type="term" value="F:proton-transporting ATP synthase activity, rotational mechanism"/>
    <property type="evidence" value="ECO:0007669"/>
    <property type="project" value="UniProtKB-UniRule"/>
</dbReference>
<evidence type="ECO:0000256" key="1">
    <source>
        <dbReference type="ARBA" id="ARBA00003456"/>
    </source>
</evidence>
<dbReference type="CDD" id="cd12151">
    <property type="entry name" value="F1-ATPase_gamma"/>
    <property type="match status" value="1"/>
</dbReference>
<evidence type="ECO:0000256" key="4">
    <source>
        <dbReference type="ARBA" id="ARBA00022448"/>
    </source>
</evidence>
<evidence type="ECO:0000256" key="3">
    <source>
        <dbReference type="ARBA" id="ARBA00007681"/>
    </source>
</evidence>
<reference evidence="11 12" key="1">
    <citation type="submission" date="2018-11" db="EMBL/GenBank/DDBJ databases">
        <title>Genome sequencing and assembly of Clostridium tagluense strain A121.</title>
        <authorList>
            <person name="Murakami T."/>
            <person name="Segawa T."/>
            <person name="Shcherbakova V.A."/>
            <person name="Mori H."/>
            <person name="Yoshimura Y."/>
        </authorList>
    </citation>
    <scope>NUCLEOTIDE SEQUENCE [LARGE SCALE GENOMIC DNA]</scope>
    <source>
        <strain evidence="11 12">A121</strain>
    </source>
</reference>
<evidence type="ECO:0000256" key="5">
    <source>
        <dbReference type="ARBA" id="ARBA00022781"/>
    </source>
</evidence>
<dbReference type="PANTHER" id="PTHR11693:SF22">
    <property type="entry name" value="ATP SYNTHASE SUBUNIT GAMMA, MITOCHONDRIAL"/>
    <property type="match status" value="1"/>
</dbReference>
<keyword evidence="8 10" id="KW-0139">CF(1)</keyword>
<accession>A0A401UGC4</accession>
<evidence type="ECO:0000256" key="7">
    <source>
        <dbReference type="ARBA" id="ARBA00023136"/>
    </source>
</evidence>
<dbReference type="HAMAP" id="MF_00815">
    <property type="entry name" value="ATP_synth_gamma_bact"/>
    <property type="match status" value="1"/>
</dbReference>
<dbReference type="InterPro" id="IPR000131">
    <property type="entry name" value="ATP_synth_F1_gsu"/>
</dbReference>
<organism evidence="11 12">
    <name type="scientific">Clostridium tagluense</name>
    <dbReference type="NCBI Taxonomy" id="360422"/>
    <lineage>
        <taxon>Bacteria</taxon>
        <taxon>Bacillati</taxon>
        <taxon>Bacillota</taxon>
        <taxon>Clostridia</taxon>
        <taxon>Eubacteriales</taxon>
        <taxon>Clostridiaceae</taxon>
        <taxon>Clostridium</taxon>
    </lineage>
</organism>
<dbReference type="OrthoDB" id="9812769at2"/>